<evidence type="ECO:0000313" key="3">
    <source>
        <dbReference type="Proteomes" id="UP001163046"/>
    </source>
</evidence>
<name>A0A9W9Z010_9CNID</name>
<organism evidence="2 3">
    <name type="scientific">Desmophyllum pertusum</name>
    <dbReference type="NCBI Taxonomy" id="174260"/>
    <lineage>
        <taxon>Eukaryota</taxon>
        <taxon>Metazoa</taxon>
        <taxon>Cnidaria</taxon>
        <taxon>Anthozoa</taxon>
        <taxon>Hexacorallia</taxon>
        <taxon>Scleractinia</taxon>
        <taxon>Caryophylliina</taxon>
        <taxon>Caryophylliidae</taxon>
        <taxon>Desmophyllum</taxon>
    </lineage>
</organism>
<gene>
    <name evidence="2" type="ORF">OS493_017918</name>
</gene>
<keyword evidence="3" id="KW-1185">Reference proteome</keyword>
<reference evidence="2" key="1">
    <citation type="submission" date="2023-01" db="EMBL/GenBank/DDBJ databases">
        <title>Genome assembly of the deep-sea coral Lophelia pertusa.</title>
        <authorList>
            <person name="Herrera S."/>
            <person name="Cordes E."/>
        </authorList>
    </citation>
    <scope>NUCLEOTIDE SEQUENCE</scope>
    <source>
        <strain evidence="2">USNM1676648</strain>
        <tissue evidence="2">Polyp</tissue>
    </source>
</reference>
<dbReference type="InterPro" id="IPR057882">
    <property type="entry name" value="ENGase_C"/>
</dbReference>
<evidence type="ECO:0000313" key="2">
    <source>
        <dbReference type="EMBL" id="KAJ7372646.1"/>
    </source>
</evidence>
<dbReference type="Pfam" id="PF25529">
    <property type="entry name" value="Ig_ENGASE1_C"/>
    <property type="match status" value="1"/>
</dbReference>
<accession>A0A9W9Z010</accession>
<comment type="caution">
    <text evidence="2">The sequence shown here is derived from an EMBL/GenBank/DDBJ whole genome shotgun (WGS) entry which is preliminary data.</text>
</comment>
<feature type="domain" description="Cytosolic endo-beta-N-acetylglucosaminidase C-terminal" evidence="1">
    <location>
        <begin position="139"/>
        <end position="245"/>
    </location>
</feature>
<evidence type="ECO:0000259" key="1">
    <source>
        <dbReference type="Pfam" id="PF25529"/>
    </source>
</evidence>
<dbReference type="AlphaFoldDB" id="A0A9W9Z010"/>
<dbReference type="OrthoDB" id="284473at2759"/>
<dbReference type="Proteomes" id="UP001163046">
    <property type="component" value="Unassembled WGS sequence"/>
</dbReference>
<protein>
    <recommendedName>
        <fullName evidence="1">Cytosolic endo-beta-N-acetylglucosaminidase C-terminal domain-containing protein</fullName>
    </recommendedName>
</protein>
<dbReference type="EMBL" id="MU826835">
    <property type="protein sequence ID" value="KAJ7372646.1"/>
    <property type="molecule type" value="Genomic_DNA"/>
</dbReference>
<proteinExistence type="predicted"/>
<sequence>MPTYLLLCPALSDDQASSNTEDSDISNKLIRRYGIPKSRTLTSSVFMSPIGQEHYELFEPLTNAFHDSVQQAHGLREEGKEDDPSTWCTRHYLIAEKHLMGCTVQEIRLICAVSPGAKSTGAFKLHLGEMKILDPQVLKQPLALARNIRCLDKVWKSADKEYLLTLTLMWHCPISDGQVDEPAHYNIFRVTDDVDVFLGRAFVEAYRVSKMPVSKTCSSVEFIVQIVTRSGLKKPLGECGRFKLKW</sequence>